<proteinExistence type="predicted"/>
<protein>
    <recommendedName>
        <fullName evidence="3">BON domain-containing protein</fullName>
    </recommendedName>
</protein>
<name>A0A8J3QVU3_9ACTN</name>
<gene>
    <name evidence="1" type="ORF">Raf01_54810</name>
</gene>
<sequence>MNRAGDPYVEAAVQRLLTEHPDLSEQGLILRRGEGILLVQGEVESAHRREEIQRLIRENFPDVHIECDIGVTRTQAPVEVEEL</sequence>
<organism evidence="1 2">
    <name type="scientific">Rugosimonospora africana</name>
    <dbReference type="NCBI Taxonomy" id="556532"/>
    <lineage>
        <taxon>Bacteria</taxon>
        <taxon>Bacillati</taxon>
        <taxon>Actinomycetota</taxon>
        <taxon>Actinomycetes</taxon>
        <taxon>Micromonosporales</taxon>
        <taxon>Micromonosporaceae</taxon>
        <taxon>Rugosimonospora</taxon>
    </lineage>
</organism>
<comment type="caution">
    <text evidence="1">The sequence shown here is derived from an EMBL/GenBank/DDBJ whole genome shotgun (WGS) entry which is preliminary data.</text>
</comment>
<reference evidence="1" key="1">
    <citation type="submission" date="2021-01" db="EMBL/GenBank/DDBJ databases">
        <title>Whole genome shotgun sequence of Rugosimonospora africana NBRC 104875.</title>
        <authorList>
            <person name="Komaki H."/>
            <person name="Tamura T."/>
        </authorList>
    </citation>
    <scope>NUCLEOTIDE SEQUENCE</scope>
    <source>
        <strain evidence="1">NBRC 104875</strain>
    </source>
</reference>
<keyword evidence="2" id="KW-1185">Reference proteome</keyword>
<evidence type="ECO:0000313" key="1">
    <source>
        <dbReference type="EMBL" id="GIH17309.1"/>
    </source>
</evidence>
<dbReference type="EMBL" id="BONZ01000051">
    <property type="protein sequence ID" value="GIH17309.1"/>
    <property type="molecule type" value="Genomic_DNA"/>
</dbReference>
<dbReference type="AlphaFoldDB" id="A0A8J3QVU3"/>
<dbReference type="Proteomes" id="UP000642748">
    <property type="component" value="Unassembled WGS sequence"/>
</dbReference>
<dbReference type="RefSeq" id="WP_203920859.1">
    <property type="nucleotide sequence ID" value="NZ_BONZ01000051.1"/>
</dbReference>
<accession>A0A8J3QVU3</accession>
<evidence type="ECO:0008006" key="3">
    <source>
        <dbReference type="Google" id="ProtNLM"/>
    </source>
</evidence>
<evidence type="ECO:0000313" key="2">
    <source>
        <dbReference type="Proteomes" id="UP000642748"/>
    </source>
</evidence>